<evidence type="ECO:0000256" key="2">
    <source>
        <dbReference type="ARBA" id="ARBA00023125"/>
    </source>
</evidence>
<dbReference type="InterPro" id="IPR014710">
    <property type="entry name" value="RmlC-like_jellyroll"/>
</dbReference>
<dbReference type="RefSeq" id="WP_111573156.1">
    <property type="nucleotide sequence ID" value="NZ_QLME01000026.1"/>
</dbReference>
<evidence type="ECO:0000256" key="3">
    <source>
        <dbReference type="ARBA" id="ARBA00023163"/>
    </source>
</evidence>
<evidence type="ECO:0000256" key="1">
    <source>
        <dbReference type="ARBA" id="ARBA00023015"/>
    </source>
</evidence>
<organism evidence="5 6">
    <name type="scientific">Halanaerobium saccharolyticum</name>
    <dbReference type="NCBI Taxonomy" id="43595"/>
    <lineage>
        <taxon>Bacteria</taxon>
        <taxon>Bacillati</taxon>
        <taxon>Bacillota</taxon>
        <taxon>Clostridia</taxon>
        <taxon>Halanaerobiales</taxon>
        <taxon>Halanaerobiaceae</taxon>
        <taxon>Halanaerobium</taxon>
    </lineage>
</organism>
<accession>A0A4R7YQ81</accession>
<comment type="caution">
    <text evidence="5">The sequence shown here is derived from an EMBL/GenBank/DDBJ whole genome shotgun (WGS) entry which is preliminary data.</text>
</comment>
<dbReference type="Pfam" id="PF02311">
    <property type="entry name" value="AraC_binding"/>
    <property type="match status" value="1"/>
</dbReference>
<dbReference type="GO" id="GO:0003700">
    <property type="term" value="F:DNA-binding transcription factor activity"/>
    <property type="evidence" value="ECO:0007669"/>
    <property type="project" value="InterPro"/>
</dbReference>
<sequence>MEEFCSSFASESFNFFHKKTDIEKSEEEFGFHIHDLYEIYYFISGDVTYQIEGHGYQIGAGDLLLINNQELHKPVFNSNRAYERMAFHFSPWYFREYSSENYNLLSCFEERKSGHYNRIAGAKIKEHKIDQIISALNDYRGRAEKGKKIMLETLFVQMLYLLNQAFEKDTNYHQDSIIYNQKVTKIIRYINNNLGKNFSLDLLAQKFYLDKYYLSHLFKENTGFSVMQYINYKKIMKARELLSRNYSCGEVSDCLSFGDYSNFYKTFKKEMGIAPSKYQKENSL</sequence>
<dbReference type="SMART" id="SM00342">
    <property type="entry name" value="HTH_ARAC"/>
    <property type="match status" value="1"/>
</dbReference>
<dbReference type="Gene3D" id="2.60.120.10">
    <property type="entry name" value="Jelly Rolls"/>
    <property type="match status" value="1"/>
</dbReference>
<evidence type="ECO:0000259" key="4">
    <source>
        <dbReference type="PROSITE" id="PS01124"/>
    </source>
</evidence>
<feature type="domain" description="HTH araC/xylS-type" evidence="4">
    <location>
        <begin position="184"/>
        <end position="281"/>
    </location>
</feature>
<dbReference type="Gene3D" id="1.10.10.60">
    <property type="entry name" value="Homeodomain-like"/>
    <property type="match status" value="2"/>
</dbReference>
<evidence type="ECO:0000313" key="6">
    <source>
        <dbReference type="Proteomes" id="UP000294697"/>
    </source>
</evidence>
<dbReference type="InterPro" id="IPR009057">
    <property type="entry name" value="Homeodomain-like_sf"/>
</dbReference>
<dbReference type="PANTHER" id="PTHR43280:SF34">
    <property type="entry name" value="ARAC-FAMILY TRANSCRIPTIONAL REGULATOR"/>
    <property type="match status" value="1"/>
</dbReference>
<gene>
    <name evidence="5" type="ORF">C8C77_12945</name>
</gene>
<dbReference type="EMBL" id="SODA01000029">
    <property type="protein sequence ID" value="TDV99800.1"/>
    <property type="molecule type" value="Genomic_DNA"/>
</dbReference>
<dbReference type="PANTHER" id="PTHR43280">
    <property type="entry name" value="ARAC-FAMILY TRANSCRIPTIONAL REGULATOR"/>
    <property type="match status" value="1"/>
</dbReference>
<name>A0A4R7YQ81_9FIRM</name>
<keyword evidence="1" id="KW-0805">Transcription regulation</keyword>
<dbReference type="PROSITE" id="PS01124">
    <property type="entry name" value="HTH_ARAC_FAMILY_2"/>
    <property type="match status" value="1"/>
</dbReference>
<protein>
    <submittedName>
        <fullName evidence="5">AraC-like DNA-binding protein</fullName>
    </submittedName>
</protein>
<dbReference type="InterPro" id="IPR003313">
    <property type="entry name" value="AraC-bd"/>
</dbReference>
<dbReference type="SUPFAM" id="SSF51215">
    <property type="entry name" value="Regulatory protein AraC"/>
    <property type="match status" value="1"/>
</dbReference>
<proteinExistence type="predicted"/>
<dbReference type="SUPFAM" id="SSF46689">
    <property type="entry name" value="Homeodomain-like"/>
    <property type="match status" value="2"/>
</dbReference>
<dbReference type="Pfam" id="PF12833">
    <property type="entry name" value="HTH_18"/>
    <property type="match status" value="1"/>
</dbReference>
<dbReference type="OrthoDB" id="2990361at2"/>
<dbReference type="AlphaFoldDB" id="A0A4R7YQ81"/>
<keyword evidence="3" id="KW-0804">Transcription</keyword>
<reference evidence="5 6" key="1">
    <citation type="submission" date="2019-03" db="EMBL/GenBank/DDBJ databases">
        <title>Subsurface microbial communities from deep shales in Ohio and West Virginia, USA.</title>
        <authorList>
            <person name="Wrighton K."/>
        </authorList>
    </citation>
    <scope>NUCLEOTIDE SEQUENCE [LARGE SCALE GENOMIC DNA]</scope>
    <source>
        <strain evidence="5 6">MSL9.2</strain>
    </source>
</reference>
<dbReference type="Proteomes" id="UP000294697">
    <property type="component" value="Unassembled WGS sequence"/>
</dbReference>
<dbReference type="GO" id="GO:0043565">
    <property type="term" value="F:sequence-specific DNA binding"/>
    <property type="evidence" value="ECO:0007669"/>
    <property type="project" value="InterPro"/>
</dbReference>
<dbReference type="InterPro" id="IPR018060">
    <property type="entry name" value="HTH_AraC"/>
</dbReference>
<dbReference type="InterPro" id="IPR037923">
    <property type="entry name" value="HTH-like"/>
</dbReference>
<keyword evidence="2 5" id="KW-0238">DNA-binding</keyword>
<evidence type="ECO:0000313" key="5">
    <source>
        <dbReference type="EMBL" id="TDV99800.1"/>
    </source>
</evidence>